<name>A0A8E2J9C2_9PEZI</name>
<sequence>MGWQLRGSIRRSILNKQGPVDCRACLRHSPNFPTPCDAVIVAASSSMFNSNIRDHTAALGNRPSITVFPLKVIAIIVSHLDNVADLARVCRSCRLLNYMALPLLYHNLCLTTYDKVNHRDDQENQSGDGNFSAGINAIVTKGFGPMVHSLALQGEWNEDWLKEHVGLGMAPNMLVILNIAVRAAIDKMPCLESFSWELNNKTLDSVYFGLSHLPKLTSLSLRFPSLQRPHPITVIPAMPYLTSLKVTNIDPLSYPDDISALLLCSKKLKELKMSWSPRTKHAQKQPSVTLHDYFHKCIAAKSSMKIKRLTFQNLHPFYTGDLTKAMDQEAIEEITILNSSSSCFKMLLVERNSQLYPLIQMPRLRCMRQDAPSKEHCEFLNTTTGLEKIYFVSNLDKSGVSDSPQRATIPSPPLDSDTIRVASNGAPASYFPEFSAVCPKAQDLLRDSYFSAIITNHGQSLRHLLLSSSWLLSTSMIARLVHACPNLEQLGFATETSSFDTMGLLVPFLRKLVAIRILIHSREPGANGAALKSRPTPVRPASLPVLARPLIEVVELGESVHIEKIGEAFADQEVFGNIKLVGLGWKAYQLGDSYMVRDSGPRPLSTSASPAVHVDHNRRLSKPTARPKAVPPPILGKRTRELRSSPTTSMQKQPSGNSAAPAIPATESEVDIQNSGTDAPGGAVTWRRRLWPVGWDVLKHWEIWSMDELTI</sequence>
<feature type="region of interest" description="Disordered" evidence="1">
    <location>
        <begin position="599"/>
        <end position="662"/>
    </location>
</feature>
<evidence type="ECO:0008006" key="4">
    <source>
        <dbReference type="Google" id="ProtNLM"/>
    </source>
</evidence>
<evidence type="ECO:0000313" key="3">
    <source>
        <dbReference type="Proteomes" id="UP000250266"/>
    </source>
</evidence>
<evidence type="ECO:0000256" key="1">
    <source>
        <dbReference type="SAM" id="MobiDB-lite"/>
    </source>
</evidence>
<protein>
    <recommendedName>
        <fullName evidence="4">F-box domain-containing protein</fullName>
    </recommendedName>
</protein>
<dbReference type="SUPFAM" id="SSF52047">
    <property type="entry name" value="RNI-like"/>
    <property type="match status" value="1"/>
</dbReference>
<dbReference type="Gene3D" id="3.80.10.10">
    <property type="entry name" value="Ribonuclease Inhibitor"/>
    <property type="match status" value="2"/>
</dbReference>
<keyword evidence="3" id="KW-1185">Reference proteome</keyword>
<reference evidence="2 3" key="1">
    <citation type="journal article" date="2016" name="Nat. Commun.">
        <title>Ectomycorrhizal ecology is imprinted in the genome of the dominant symbiotic fungus Cenococcum geophilum.</title>
        <authorList>
            <consortium name="DOE Joint Genome Institute"/>
            <person name="Peter M."/>
            <person name="Kohler A."/>
            <person name="Ohm R.A."/>
            <person name="Kuo A."/>
            <person name="Krutzmann J."/>
            <person name="Morin E."/>
            <person name="Arend M."/>
            <person name="Barry K.W."/>
            <person name="Binder M."/>
            <person name="Choi C."/>
            <person name="Clum A."/>
            <person name="Copeland A."/>
            <person name="Grisel N."/>
            <person name="Haridas S."/>
            <person name="Kipfer T."/>
            <person name="LaButti K."/>
            <person name="Lindquist E."/>
            <person name="Lipzen A."/>
            <person name="Maire R."/>
            <person name="Meier B."/>
            <person name="Mihaltcheva S."/>
            <person name="Molinier V."/>
            <person name="Murat C."/>
            <person name="Poggeler S."/>
            <person name="Quandt C.A."/>
            <person name="Sperisen C."/>
            <person name="Tritt A."/>
            <person name="Tisserant E."/>
            <person name="Crous P.W."/>
            <person name="Henrissat B."/>
            <person name="Nehls U."/>
            <person name="Egli S."/>
            <person name="Spatafora J.W."/>
            <person name="Grigoriev I.V."/>
            <person name="Martin F.M."/>
        </authorList>
    </citation>
    <scope>NUCLEOTIDE SEQUENCE [LARGE SCALE GENOMIC DNA]</scope>
    <source>
        <strain evidence="2 3">CBS 459.81</strain>
    </source>
</reference>
<dbReference type="EMBL" id="KV745554">
    <property type="protein sequence ID" value="OCK74120.1"/>
    <property type="molecule type" value="Genomic_DNA"/>
</dbReference>
<evidence type="ECO:0000313" key="2">
    <source>
        <dbReference type="EMBL" id="OCK74120.1"/>
    </source>
</evidence>
<dbReference type="InterPro" id="IPR036047">
    <property type="entry name" value="F-box-like_dom_sf"/>
</dbReference>
<organism evidence="2 3">
    <name type="scientific">Lepidopterella palustris CBS 459.81</name>
    <dbReference type="NCBI Taxonomy" id="1314670"/>
    <lineage>
        <taxon>Eukaryota</taxon>
        <taxon>Fungi</taxon>
        <taxon>Dikarya</taxon>
        <taxon>Ascomycota</taxon>
        <taxon>Pezizomycotina</taxon>
        <taxon>Dothideomycetes</taxon>
        <taxon>Pleosporomycetidae</taxon>
        <taxon>Mytilinidiales</taxon>
        <taxon>Argynnaceae</taxon>
        <taxon>Lepidopterella</taxon>
    </lineage>
</organism>
<dbReference type="InterPro" id="IPR032675">
    <property type="entry name" value="LRR_dom_sf"/>
</dbReference>
<proteinExistence type="predicted"/>
<dbReference type="SUPFAM" id="SSF81383">
    <property type="entry name" value="F-box domain"/>
    <property type="match status" value="1"/>
</dbReference>
<accession>A0A8E2J9C2</accession>
<feature type="compositionally biased region" description="Polar residues" evidence="1">
    <location>
        <begin position="644"/>
        <end position="658"/>
    </location>
</feature>
<gene>
    <name evidence="2" type="ORF">K432DRAFT_471012</name>
</gene>
<dbReference type="Proteomes" id="UP000250266">
    <property type="component" value="Unassembled WGS sequence"/>
</dbReference>
<dbReference type="AlphaFoldDB" id="A0A8E2J9C2"/>
<dbReference type="OrthoDB" id="5311681at2759"/>